<proteinExistence type="predicted"/>
<dbReference type="Proteomes" id="UP001487740">
    <property type="component" value="Unassembled WGS sequence"/>
</dbReference>
<organism evidence="1 2">
    <name type="scientific">Scylla paramamosain</name>
    <name type="common">Mud crab</name>
    <dbReference type="NCBI Taxonomy" id="85552"/>
    <lineage>
        <taxon>Eukaryota</taxon>
        <taxon>Metazoa</taxon>
        <taxon>Ecdysozoa</taxon>
        <taxon>Arthropoda</taxon>
        <taxon>Crustacea</taxon>
        <taxon>Multicrustacea</taxon>
        <taxon>Malacostraca</taxon>
        <taxon>Eumalacostraca</taxon>
        <taxon>Eucarida</taxon>
        <taxon>Decapoda</taxon>
        <taxon>Pleocyemata</taxon>
        <taxon>Brachyura</taxon>
        <taxon>Eubrachyura</taxon>
        <taxon>Portunoidea</taxon>
        <taxon>Portunidae</taxon>
        <taxon>Portuninae</taxon>
        <taxon>Scylla</taxon>
    </lineage>
</organism>
<dbReference type="AlphaFoldDB" id="A0AAW0UUQ5"/>
<sequence>MDSVGIGIGAGIVRSNAIGLGALAMTRQSHREGRWGAQMMGLQSSVCIITCADGSRHLVVAGIHGRLVEVE</sequence>
<evidence type="ECO:0000313" key="1">
    <source>
        <dbReference type="EMBL" id="KAK8402047.1"/>
    </source>
</evidence>
<name>A0AAW0UUQ5_SCYPA</name>
<reference evidence="1 2" key="1">
    <citation type="submission" date="2023-03" db="EMBL/GenBank/DDBJ databases">
        <title>High-quality genome of Scylla paramamosain provides insights in environmental adaptation.</title>
        <authorList>
            <person name="Zhang L."/>
        </authorList>
    </citation>
    <scope>NUCLEOTIDE SEQUENCE [LARGE SCALE GENOMIC DNA]</scope>
    <source>
        <strain evidence="1">LZ_2023a</strain>
        <tissue evidence="1">Muscle</tissue>
    </source>
</reference>
<accession>A0AAW0UUQ5</accession>
<evidence type="ECO:0008006" key="3">
    <source>
        <dbReference type="Google" id="ProtNLM"/>
    </source>
</evidence>
<dbReference type="EMBL" id="JARAKH010000008">
    <property type="protein sequence ID" value="KAK8402047.1"/>
    <property type="molecule type" value="Genomic_DNA"/>
</dbReference>
<comment type="caution">
    <text evidence="1">The sequence shown here is derived from an EMBL/GenBank/DDBJ whole genome shotgun (WGS) entry which is preliminary data.</text>
</comment>
<protein>
    <recommendedName>
        <fullName evidence="3">Late endosomal/lysosomal adaptor and MAPK and MTOR activator 5</fullName>
    </recommendedName>
</protein>
<evidence type="ECO:0000313" key="2">
    <source>
        <dbReference type="Proteomes" id="UP001487740"/>
    </source>
</evidence>
<keyword evidence="2" id="KW-1185">Reference proteome</keyword>
<gene>
    <name evidence="1" type="ORF">O3P69_001258</name>
</gene>